<dbReference type="InterPro" id="IPR025659">
    <property type="entry name" value="Tubby-like_C"/>
</dbReference>
<reference evidence="3" key="2">
    <citation type="submission" date="2010-04" db="EMBL/GenBank/DDBJ databases">
        <authorList>
            <person name="Buell R."/>
            <person name="Hamilton J."/>
            <person name="Hostetler J."/>
        </authorList>
    </citation>
    <scope>NUCLEOTIDE SEQUENCE [LARGE SCALE GENOMIC DNA]</scope>
    <source>
        <strain evidence="3">DAOM:BR144</strain>
    </source>
</reference>
<keyword evidence="3" id="KW-1185">Reference proteome</keyword>
<dbReference type="PANTHER" id="PTHR31087:SF161">
    <property type="entry name" value="TUBBY C 2 FAMILY PROTEIN"/>
    <property type="match status" value="1"/>
</dbReference>
<dbReference type="VEuPathDB" id="FungiDB:PYU1_G009884"/>
<dbReference type="InterPro" id="IPR038595">
    <property type="entry name" value="LOR_sf"/>
</dbReference>
<dbReference type="AlphaFoldDB" id="K3WY54"/>
<evidence type="ECO:0000256" key="1">
    <source>
        <dbReference type="ARBA" id="ARBA00005437"/>
    </source>
</evidence>
<dbReference type="EnsemblProtists" id="PYU1_T009903">
    <property type="protein sequence ID" value="PYU1_T009903"/>
    <property type="gene ID" value="PYU1_G009884"/>
</dbReference>
<evidence type="ECO:0008006" key="4">
    <source>
        <dbReference type="Google" id="ProtNLM"/>
    </source>
</evidence>
<sequence>MTLIPQAQPVAAINSVFCNPGFITLHLHEKFWSLSGDDFTIKDVNTGRVWFRIEGKVFSIREKKTLLDCNDVPIVNMKEEFFSLVPGYKVYAGKDSNRLLFDIAAKFSIFETFLRIEFTNVVTGQRCRMGLEGDWRNRKALIWLDRGMTGIREPVGKVFRPLSTGNNLLLGTQDYYLEVAPNVDVALMTLICIVLDEKASD</sequence>
<organism evidence="2 3">
    <name type="scientific">Globisporangium ultimum (strain ATCC 200006 / CBS 805.95 / DAOM BR144)</name>
    <name type="common">Pythium ultimum</name>
    <dbReference type="NCBI Taxonomy" id="431595"/>
    <lineage>
        <taxon>Eukaryota</taxon>
        <taxon>Sar</taxon>
        <taxon>Stramenopiles</taxon>
        <taxon>Oomycota</taxon>
        <taxon>Peronosporomycetes</taxon>
        <taxon>Pythiales</taxon>
        <taxon>Pythiaceae</taxon>
        <taxon>Globisporangium</taxon>
    </lineage>
</organism>
<name>K3WY54_GLOUD</name>
<dbReference type="HOGENOM" id="CLU_063146_1_0_1"/>
<proteinExistence type="inferred from homology"/>
<evidence type="ECO:0000313" key="2">
    <source>
        <dbReference type="EnsemblProtists" id="PYU1_T009903"/>
    </source>
</evidence>
<evidence type="ECO:0000313" key="3">
    <source>
        <dbReference type="Proteomes" id="UP000019132"/>
    </source>
</evidence>
<dbReference type="Gene3D" id="2.40.160.200">
    <property type="entry name" value="LURP1-related"/>
    <property type="match status" value="1"/>
</dbReference>
<comment type="similarity">
    <text evidence="1">Belongs to the LOR family.</text>
</comment>
<dbReference type="SUPFAM" id="SSF54518">
    <property type="entry name" value="Tubby C-terminal domain-like"/>
    <property type="match status" value="1"/>
</dbReference>
<dbReference type="Proteomes" id="UP000019132">
    <property type="component" value="Unassembled WGS sequence"/>
</dbReference>
<reference evidence="3" key="1">
    <citation type="journal article" date="2010" name="Genome Biol.">
        <title>Genome sequence of the necrotrophic plant pathogen Pythium ultimum reveals original pathogenicity mechanisms and effector repertoire.</title>
        <authorList>
            <person name="Levesque C.A."/>
            <person name="Brouwer H."/>
            <person name="Cano L."/>
            <person name="Hamilton J.P."/>
            <person name="Holt C."/>
            <person name="Huitema E."/>
            <person name="Raffaele S."/>
            <person name="Robideau G.P."/>
            <person name="Thines M."/>
            <person name="Win J."/>
            <person name="Zerillo M.M."/>
            <person name="Beakes G.W."/>
            <person name="Boore J.L."/>
            <person name="Busam D."/>
            <person name="Dumas B."/>
            <person name="Ferriera S."/>
            <person name="Fuerstenberg S.I."/>
            <person name="Gachon C.M."/>
            <person name="Gaulin E."/>
            <person name="Govers F."/>
            <person name="Grenville-Briggs L."/>
            <person name="Horner N."/>
            <person name="Hostetler J."/>
            <person name="Jiang R.H."/>
            <person name="Johnson J."/>
            <person name="Krajaejun T."/>
            <person name="Lin H."/>
            <person name="Meijer H.J."/>
            <person name="Moore B."/>
            <person name="Morris P."/>
            <person name="Phuntmart V."/>
            <person name="Puiu D."/>
            <person name="Shetty J."/>
            <person name="Stajich J.E."/>
            <person name="Tripathy S."/>
            <person name="Wawra S."/>
            <person name="van West P."/>
            <person name="Whitty B.R."/>
            <person name="Coutinho P.M."/>
            <person name="Henrissat B."/>
            <person name="Martin F."/>
            <person name="Thomas P.D."/>
            <person name="Tyler B.M."/>
            <person name="De Vries R.P."/>
            <person name="Kamoun S."/>
            <person name="Yandell M."/>
            <person name="Tisserat N."/>
            <person name="Buell C.R."/>
        </authorList>
    </citation>
    <scope>NUCLEOTIDE SEQUENCE</scope>
    <source>
        <strain evidence="3">DAOM:BR144</strain>
    </source>
</reference>
<reference evidence="2" key="3">
    <citation type="submission" date="2015-02" db="UniProtKB">
        <authorList>
            <consortium name="EnsemblProtists"/>
        </authorList>
    </citation>
    <scope>IDENTIFICATION</scope>
    <source>
        <strain evidence="2">DAOM BR144</strain>
    </source>
</reference>
<dbReference type="InterPro" id="IPR007612">
    <property type="entry name" value="LOR"/>
</dbReference>
<dbReference type="OMA" id="LEMKGNW"/>
<dbReference type="STRING" id="431595.K3WY54"/>
<dbReference type="EMBL" id="GL376624">
    <property type="status" value="NOT_ANNOTATED_CDS"/>
    <property type="molecule type" value="Genomic_DNA"/>
</dbReference>
<dbReference type="InParanoid" id="K3WY54"/>
<dbReference type="PANTHER" id="PTHR31087">
    <property type="match status" value="1"/>
</dbReference>
<protein>
    <recommendedName>
        <fullName evidence="4">Tubby C-terminal domain-containing protein</fullName>
    </recommendedName>
</protein>
<dbReference type="Pfam" id="PF04525">
    <property type="entry name" value="LOR"/>
    <property type="match status" value="1"/>
</dbReference>
<dbReference type="eggNOG" id="ENOG502QUU9">
    <property type="taxonomic scope" value="Eukaryota"/>
</dbReference>
<accession>K3WY54</accession>